<dbReference type="RefSeq" id="WP_114512486.1">
    <property type="nucleotide sequence ID" value="NZ_QPMK01000018.1"/>
</dbReference>
<dbReference type="Pfam" id="PF00593">
    <property type="entry name" value="TonB_dep_Rec_b-barrel"/>
    <property type="match status" value="1"/>
</dbReference>
<dbReference type="SUPFAM" id="SSF56935">
    <property type="entry name" value="Porins"/>
    <property type="match status" value="1"/>
</dbReference>
<evidence type="ECO:0000256" key="4">
    <source>
        <dbReference type="ARBA" id="ARBA00022452"/>
    </source>
</evidence>
<name>A0A369THI5_9RHOB</name>
<keyword evidence="5 9" id="KW-0812">Transmembrane</keyword>
<evidence type="ECO:0000256" key="6">
    <source>
        <dbReference type="ARBA" id="ARBA00023077"/>
    </source>
</evidence>
<protein>
    <submittedName>
        <fullName evidence="14">TonB-dependent receptor</fullName>
    </submittedName>
</protein>
<evidence type="ECO:0000313" key="14">
    <source>
        <dbReference type="EMBL" id="RDD64763.1"/>
    </source>
</evidence>
<sequence length="665" mass="71174">MHRSSLAVSAIALLSATQAAAQATGPLDIGTIVLGSDATTAEALEGDDPAAGGADIGIDNEDLTRINPSDLQDVFKSQPSIQVGSSLPISQKIYVNGVEENNLNVTIDGARQNNRIFHHSATTYVDPELLKAVRVDPGVAPADAGPGAVAGAIAFETKDVDDLLLPGRDVGGRVSSEYQSNGDTWTNTLGVYGRNDGFEYLLFGKAANGDDREDGSGTTVPGSTTALRSGLAKLAYNGADGSRIEFSYESVEDDADRNARADFAGMRGVYDERRWRLRRQNVVLTFTGGNTSEFWDPTFQLAYNRNEIETGPWSRDPGTSLGETTSLTGKAQNRFSLANGTITAGLDFYMDEVNYAEKGNPAAYREESANNIGLFAQGRFDLTDRARLSAGLRYDYQTFTGTDGTDYANGGFSANLAGDYDVTDAVTISAGASRVWGGIALAESYLFFRDWDYPDSIEPVTSDNAFIAATAELGSGFSIKAKLFGSNIRNARTLFDGPASESFGLDAGDTSDLETRGFEIGAGYTWGAGFARIAYAEVDAEIDGVEADSYTGRYLTTPIGNTIVLEAAHRFDNIGLTIGADAQHTMGQEIEYLGAPSGETDDYTVVNAFAEWTPRRVDGLTIRAGVTNLFDEQYADSATYGQEFGTIDPLYEPGRSVTLKATYRF</sequence>
<dbReference type="AlphaFoldDB" id="A0A369THI5"/>
<evidence type="ECO:0000313" key="15">
    <source>
        <dbReference type="Proteomes" id="UP000253977"/>
    </source>
</evidence>
<feature type="domain" description="TonB-dependent receptor plug" evidence="13">
    <location>
        <begin position="58"/>
        <end position="152"/>
    </location>
</feature>
<keyword evidence="15" id="KW-1185">Reference proteome</keyword>
<evidence type="ECO:0000256" key="10">
    <source>
        <dbReference type="RuleBase" id="RU003357"/>
    </source>
</evidence>
<dbReference type="Gene3D" id="2.170.130.10">
    <property type="entry name" value="TonB-dependent receptor, plug domain"/>
    <property type="match status" value="1"/>
</dbReference>
<keyword evidence="6 10" id="KW-0798">TonB box</keyword>
<dbReference type="GO" id="GO:0009279">
    <property type="term" value="C:cell outer membrane"/>
    <property type="evidence" value="ECO:0007669"/>
    <property type="project" value="UniProtKB-SubCell"/>
</dbReference>
<dbReference type="InterPro" id="IPR036942">
    <property type="entry name" value="Beta-barrel_TonB_sf"/>
</dbReference>
<proteinExistence type="inferred from homology"/>
<evidence type="ECO:0000256" key="5">
    <source>
        <dbReference type="ARBA" id="ARBA00022692"/>
    </source>
</evidence>
<gene>
    <name evidence="14" type="ORF">DU478_18715</name>
</gene>
<evidence type="ECO:0000259" key="13">
    <source>
        <dbReference type="Pfam" id="PF07715"/>
    </source>
</evidence>
<reference evidence="14 15" key="1">
    <citation type="submission" date="2018-07" db="EMBL/GenBank/DDBJ databases">
        <title>Thalassococcus profundi sp. nov., a marine bacterium isolated from deep seawater of Okinawa Trough.</title>
        <authorList>
            <person name="Yu M."/>
        </authorList>
    </citation>
    <scope>NUCLEOTIDE SEQUENCE [LARGE SCALE GENOMIC DNA]</scope>
    <source>
        <strain evidence="14 15">WRAS1</strain>
    </source>
</reference>
<dbReference type="GO" id="GO:0044718">
    <property type="term" value="P:siderophore transmembrane transport"/>
    <property type="evidence" value="ECO:0007669"/>
    <property type="project" value="TreeGrafter"/>
</dbReference>
<feature type="signal peptide" evidence="11">
    <location>
        <begin position="1"/>
        <end position="21"/>
    </location>
</feature>
<dbReference type="PANTHER" id="PTHR30069">
    <property type="entry name" value="TONB-DEPENDENT OUTER MEMBRANE RECEPTOR"/>
    <property type="match status" value="1"/>
</dbReference>
<evidence type="ECO:0000256" key="7">
    <source>
        <dbReference type="ARBA" id="ARBA00023136"/>
    </source>
</evidence>
<comment type="similarity">
    <text evidence="2 9 10">Belongs to the TonB-dependent receptor family.</text>
</comment>
<evidence type="ECO:0000256" key="3">
    <source>
        <dbReference type="ARBA" id="ARBA00022448"/>
    </source>
</evidence>
<accession>A0A369THI5</accession>
<keyword evidence="7 9" id="KW-0472">Membrane</keyword>
<comment type="subcellular location">
    <subcellularLocation>
        <location evidence="1 9">Cell outer membrane</location>
        <topology evidence="1 9">Multi-pass membrane protein</topology>
    </subcellularLocation>
</comment>
<keyword evidence="14" id="KW-0675">Receptor</keyword>
<feature type="domain" description="TonB-dependent receptor-like beta-barrel" evidence="12">
    <location>
        <begin position="242"/>
        <end position="629"/>
    </location>
</feature>
<evidence type="ECO:0000256" key="9">
    <source>
        <dbReference type="PROSITE-ProRule" id="PRU01360"/>
    </source>
</evidence>
<dbReference type="OrthoDB" id="9760494at2"/>
<dbReference type="PROSITE" id="PS52016">
    <property type="entry name" value="TONB_DEPENDENT_REC_3"/>
    <property type="match status" value="1"/>
</dbReference>
<dbReference type="Gene3D" id="2.40.170.20">
    <property type="entry name" value="TonB-dependent receptor, beta-barrel domain"/>
    <property type="match status" value="1"/>
</dbReference>
<evidence type="ECO:0000256" key="1">
    <source>
        <dbReference type="ARBA" id="ARBA00004571"/>
    </source>
</evidence>
<dbReference type="InterPro" id="IPR037066">
    <property type="entry name" value="Plug_dom_sf"/>
</dbReference>
<dbReference type="Pfam" id="PF07715">
    <property type="entry name" value="Plug"/>
    <property type="match status" value="1"/>
</dbReference>
<keyword evidence="4 9" id="KW-1134">Transmembrane beta strand</keyword>
<keyword evidence="3 9" id="KW-0813">Transport</keyword>
<organism evidence="14 15">
    <name type="scientific">Thalassococcus profundi</name>
    <dbReference type="NCBI Taxonomy" id="2282382"/>
    <lineage>
        <taxon>Bacteria</taxon>
        <taxon>Pseudomonadati</taxon>
        <taxon>Pseudomonadota</taxon>
        <taxon>Alphaproteobacteria</taxon>
        <taxon>Rhodobacterales</taxon>
        <taxon>Roseobacteraceae</taxon>
        <taxon>Thalassococcus</taxon>
    </lineage>
</organism>
<comment type="caution">
    <text evidence="14">The sequence shown here is derived from an EMBL/GenBank/DDBJ whole genome shotgun (WGS) entry which is preliminary data.</text>
</comment>
<evidence type="ECO:0000256" key="2">
    <source>
        <dbReference type="ARBA" id="ARBA00009810"/>
    </source>
</evidence>
<dbReference type="InterPro" id="IPR000531">
    <property type="entry name" value="Beta-barrel_TonB"/>
</dbReference>
<dbReference type="InterPro" id="IPR012910">
    <property type="entry name" value="Plug_dom"/>
</dbReference>
<evidence type="ECO:0000256" key="11">
    <source>
        <dbReference type="SAM" id="SignalP"/>
    </source>
</evidence>
<dbReference type="Proteomes" id="UP000253977">
    <property type="component" value="Unassembled WGS sequence"/>
</dbReference>
<dbReference type="GO" id="GO:0015344">
    <property type="term" value="F:siderophore uptake transmembrane transporter activity"/>
    <property type="evidence" value="ECO:0007669"/>
    <property type="project" value="TreeGrafter"/>
</dbReference>
<dbReference type="EMBL" id="QPMK01000018">
    <property type="protein sequence ID" value="RDD64763.1"/>
    <property type="molecule type" value="Genomic_DNA"/>
</dbReference>
<keyword evidence="11" id="KW-0732">Signal</keyword>
<evidence type="ECO:0000256" key="8">
    <source>
        <dbReference type="ARBA" id="ARBA00023237"/>
    </source>
</evidence>
<evidence type="ECO:0000259" key="12">
    <source>
        <dbReference type="Pfam" id="PF00593"/>
    </source>
</evidence>
<dbReference type="PANTHER" id="PTHR30069:SF41">
    <property type="entry name" value="HEME_HEMOPEXIN UTILIZATION PROTEIN C"/>
    <property type="match status" value="1"/>
</dbReference>
<dbReference type="CDD" id="cd01347">
    <property type="entry name" value="ligand_gated_channel"/>
    <property type="match status" value="1"/>
</dbReference>
<feature type="chain" id="PRO_5016729181" evidence="11">
    <location>
        <begin position="22"/>
        <end position="665"/>
    </location>
</feature>
<dbReference type="InterPro" id="IPR039426">
    <property type="entry name" value="TonB-dep_rcpt-like"/>
</dbReference>
<keyword evidence="8 9" id="KW-0998">Cell outer membrane</keyword>